<gene>
    <name evidence="2" type="ORF">ACFQ04_15965</name>
</gene>
<accession>A0ABW3G9T7</accession>
<protein>
    <submittedName>
        <fullName evidence="2">Uncharacterized protein</fullName>
    </submittedName>
</protein>
<organism evidence="2 3">
    <name type="scientific">Williamsia deligens</name>
    <dbReference type="NCBI Taxonomy" id="321325"/>
    <lineage>
        <taxon>Bacteria</taxon>
        <taxon>Bacillati</taxon>
        <taxon>Actinomycetota</taxon>
        <taxon>Actinomycetes</taxon>
        <taxon>Mycobacteriales</taxon>
        <taxon>Nocardiaceae</taxon>
        <taxon>Williamsia</taxon>
    </lineage>
</organism>
<keyword evidence="1" id="KW-0472">Membrane</keyword>
<evidence type="ECO:0000256" key="1">
    <source>
        <dbReference type="SAM" id="Phobius"/>
    </source>
</evidence>
<comment type="caution">
    <text evidence="2">The sequence shown here is derived from an EMBL/GenBank/DDBJ whole genome shotgun (WGS) entry which is preliminary data.</text>
</comment>
<evidence type="ECO:0000313" key="2">
    <source>
        <dbReference type="EMBL" id="MFD0927235.1"/>
    </source>
</evidence>
<feature type="transmembrane region" description="Helical" evidence="1">
    <location>
        <begin position="12"/>
        <end position="33"/>
    </location>
</feature>
<dbReference type="Proteomes" id="UP001597068">
    <property type="component" value="Unassembled WGS sequence"/>
</dbReference>
<proteinExistence type="predicted"/>
<evidence type="ECO:0000313" key="3">
    <source>
        <dbReference type="Proteomes" id="UP001597068"/>
    </source>
</evidence>
<dbReference type="EMBL" id="JBHTIL010000004">
    <property type="protein sequence ID" value="MFD0927235.1"/>
    <property type="molecule type" value="Genomic_DNA"/>
</dbReference>
<dbReference type="RefSeq" id="WP_301284019.1">
    <property type="nucleotide sequence ID" value="NZ_BAAAMO010000005.1"/>
</dbReference>
<name>A0ABW3G9T7_9NOCA</name>
<keyword evidence="3" id="KW-1185">Reference proteome</keyword>
<reference evidence="3" key="1">
    <citation type="journal article" date="2019" name="Int. J. Syst. Evol. Microbiol.">
        <title>The Global Catalogue of Microorganisms (GCM) 10K type strain sequencing project: providing services to taxonomists for standard genome sequencing and annotation.</title>
        <authorList>
            <consortium name="The Broad Institute Genomics Platform"/>
            <consortium name="The Broad Institute Genome Sequencing Center for Infectious Disease"/>
            <person name="Wu L."/>
            <person name="Ma J."/>
        </authorList>
    </citation>
    <scope>NUCLEOTIDE SEQUENCE [LARGE SCALE GENOMIC DNA]</scope>
    <source>
        <strain evidence="3">CCUG 50873</strain>
    </source>
</reference>
<sequence>MRAVVKECARTLGVIVVSVIVTFGLAVVIAYFGGFQVLAEVAR</sequence>
<keyword evidence="1" id="KW-0812">Transmembrane</keyword>
<keyword evidence="1" id="KW-1133">Transmembrane helix</keyword>